<dbReference type="Gene3D" id="1.25.40.10">
    <property type="entry name" value="Tetratricopeptide repeat domain"/>
    <property type="match status" value="1"/>
</dbReference>
<dbReference type="Proteomes" id="UP000257139">
    <property type="component" value="Chromosome CBM2594_a"/>
</dbReference>
<dbReference type="InterPro" id="IPR011990">
    <property type="entry name" value="TPR-like_helical_dom_sf"/>
</dbReference>
<gene>
    <name evidence="3" type="ORF">CBM2589_B220195</name>
    <name evidence="4" type="ORF">CBM2594_A80370</name>
</gene>
<feature type="domain" description="Protein SirB1 N-terminal" evidence="2">
    <location>
        <begin position="44"/>
        <end position="198"/>
    </location>
</feature>
<protein>
    <recommendedName>
        <fullName evidence="2">Protein SirB1 N-terminal domain-containing protein</fullName>
    </recommendedName>
</protein>
<dbReference type="EMBL" id="OFSP01000015">
    <property type="protein sequence ID" value="SOY49315.1"/>
    <property type="molecule type" value="Genomic_DNA"/>
</dbReference>
<reference evidence="5 6" key="1">
    <citation type="submission" date="2018-01" db="EMBL/GenBank/DDBJ databases">
        <authorList>
            <person name="Clerissi C."/>
        </authorList>
    </citation>
    <scope>NUCLEOTIDE SEQUENCE [LARGE SCALE GENOMIC DNA]</scope>
    <source>
        <strain evidence="3">Cupriavidus taiwanensis STM 3521</strain>
        <strain evidence="4">Cupriavidus taiwanensis STM 6021</strain>
    </source>
</reference>
<dbReference type="AlphaFoldDB" id="A0A375DCQ3"/>
<organism evidence="4 6">
    <name type="scientific">Cupriavidus taiwanensis</name>
    <dbReference type="NCBI Taxonomy" id="164546"/>
    <lineage>
        <taxon>Bacteria</taxon>
        <taxon>Pseudomonadati</taxon>
        <taxon>Pseudomonadota</taxon>
        <taxon>Betaproteobacteria</taxon>
        <taxon>Burkholderiales</taxon>
        <taxon>Burkholderiaceae</taxon>
        <taxon>Cupriavidus</taxon>
    </lineage>
</organism>
<dbReference type="Pfam" id="PF13369">
    <property type="entry name" value="Transglut_core2"/>
    <property type="match status" value="1"/>
</dbReference>
<dbReference type="Proteomes" id="UP000256297">
    <property type="component" value="Chromosome CBM2589_b"/>
</dbReference>
<comment type="similarity">
    <text evidence="1">Belongs to the UPF0162 family.</text>
</comment>
<dbReference type="InterPro" id="IPR032698">
    <property type="entry name" value="SirB1_N"/>
</dbReference>
<name>A0A375DCQ3_9BURK</name>
<evidence type="ECO:0000313" key="4">
    <source>
        <dbReference type="EMBL" id="SPC18931.1"/>
    </source>
</evidence>
<evidence type="ECO:0000256" key="1">
    <source>
        <dbReference type="ARBA" id="ARBA00007100"/>
    </source>
</evidence>
<dbReference type="RefSeq" id="WP_012353769.1">
    <property type="nucleotide sequence ID" value="NZ_CBCRZP010000001.1"/>
</dbReference>
<dbReference type="EMBL" id="OGUU01000012">
    <property type="protein sequence ID" value="SPC18931.1"/>
    <property type="molecule type" value="Genomic_DNA"/>
</dbReference>
<evidence type="ECO:0000259" key="2">
    <source>
        <dbReference type="Pfam" id="PF13369"/>
    </source>
</evidence>
<dbReference type="PANTHER" id="PTHR31350">
    <property type="entry name" value="SI:DKEY-261L7.2"/>
    <property type="match status" value="1"/>
</dbReference>
<dbReference type="GeneID" id="29761341"/>
<dbReference type="Pfam" id="PF13371">
    <property type="entry name" value="TPR_9"/>
    <property type="match status" value="1"/>
</dbReference>
<accession>A0A375DCQ3</accession>
<proteinExistence type="inferred from homology"/>
<evidence type="ECO:0000313" key="5">
    <source>
        <dbReference type="Proteomes" id="UP000256297"/>
    </source>
</evidence>
<comment type="caution">
    <text evidence="4">The sequence shown here is derived from an EMBL/GenBank/DDBJ whole genome shotgun (WGS) entry which is preliminary data.</text>
</comment>
<sequence length="282" mass="31736">MTSTKVLDYFASLVADENGIPLTETALSIAQDAYPDLDLQGELAALDVLALRLKRRIAEGTPAIQRLRLLNHFFYRDLGFGANANDYYDPDNSYLNVVLRQRRGIPISLAVLHMELGQQIGLPLKGVSFPNHFLLRMTIPAGEVILDPLTGETLSKEQLQEMLDPYLEREGISDASQVPLGLFLRAASHREIIARMLRNLKAIYLQESRWQRLLAVQNRLVILLPGSIEEVRDRGLAYANLECFRPALADLEAYVQARPDAADIGQIRERMPALRMMSRSLN</sequence>
<dbReference type="OMA" id="WIAAEHD"/>
<evidence type="ECO:0000313" key="6">
    <source>
        <dbReference type="Proteomes" id="UP000257139"/>
    </source>
</evidence>
<evidence type="ECO:0000313" key="3">
    <source>
        <dbReference type="EMBL" id="SOY49315.1"/>
    </source>
</evidence>
<dbReference type="PANTHER" id="PTHR31350:SF21">
    <property type="entry name" value="F-BOX ONLY PROTEIN 21"/>
    <property type="match status" value="1"/>
</dbReference>